<gene>
    <name evidence="1" type="ORF">RRF57_006056</name>
</gene>
<name>A0AAN7URH2_9PEZI</name>
<dbReference type="AlphaFoldDB" id="A0AAN7URH2"/>
<evidence type="ECO:0000313" key="2">
    <source>
        <dbReference type="Proteomes" id="UP001305414"/>
    </source>
</evidence>
<keyword evidence="2" id="KW-1185">Reference proteome</keyword>
<dbReference type="Proteomes" id="UP001305414">
    <property type="component" value="Unassembled WGS sequence"/>
</dbReference>
<dbReference type="EMBL" id="JAWHQM010000015">
    <property type="protein sequence ID" value="KAK5630341.1"/>
    <property type="molecule type" value="Genomic_DNA"/>
</dbReference>
<protein>
    <submittedName>
        <fullName evidence="1">Uncharacterized protein</fullName>
    </submittedName>
</protein>
<organism evidence="1 2">
    <name type="scientific">Xylaria bambusicola</name>
    <dbReference type="NCBI Taxonomy" id="326684"/>
    <lineage>
        <taxon>Eukaryota</taxon>
        <taxon>Fungi</taxon>
        <taxon>Dikarya</taxon>
        <taxon>Ascomycota</taxon>
        <taxon>Pezizomycotina</taxon>
        <taxon>Sordariomycetes</taxon>
        <taxon>Xylariomycetidae</taxon>
        <taxon>Xylariales</taxon>
        <taxon>Xylariaceae</taxon>
        <taxon>Xylaria</taxon>
    </lineage>
</organism>
<evidence type="ECO:0000313" key="1">
    <source>
        <dbReference type="EMBL" id="KAK5630341.1"/>
    </source>
</evidence>
<accession>A0AAN7URH2</accession>
<sequence>MSIIDALITATDLCIMPVPCLVSNASGHGSKGRVCKELKYRGVDGEDFHDPIADVNGRDRINAIGLHRLMSLYPTYLSAYKG</sequence>
<proteinExistence type="predicted"/>
<comment type="caution">
    <text evidence="1">The sequence shown here is derived from an EMBL/GenBank/DDBJ whole genome shotgun (WGS) entry which is preliminary data.</text>
</comment>
<reference evidence="1 2" key="1">
    <citation type="submission" date="2023-10" db="EMBL/GenBank/DDBJ databases">
        <title>Draft genome sequence of Xylaria bambusicola isolate GMP-LS, the root and basal stem rot pathogen of sugarcane in Indonesia.</title>
        <authorList>
            <person name="Selvaraj P."/>
            <person name="Muralishankar V."/>
            <person name="Muruganantham S."/>
            <person name="Sp S."/>
            <person name="Haryani S."/>
            <person name="Lau K.J.X."/>
            <person name="Naqvi N.I."/>
        </authorList>
    </citation>
    <scope>NUCLEOTIDE SEQUENCE [LARGE SCALE GENOMIC DNA]</scope>
    <source>
        <strain evidence="1">GMP-LS</strain>
    </source>
</reference>